<dbReference type="EMBL" id="MLJW01000092">
    <property type="protein sequence ID" value="OIR00705.1"/>
    <property type="molecule type" value="Genomic_DNA"/>
</dbReference>
<keyword evidence="2 3" id="KW-0012">Acyltransferase</keyword>
<dbReference type="InterPro" id="IPR050065">
    <property type="entry name" value="GlmU-like"/>
</dbReference>
<dbReference type="PANTHER" id="PTHR43584">
    <property type="entry name" value="NUCLEOTIDYL TRANSFERASE"/>
    <property type="match status" value="1"/>
</dbReference>
<dbReference type="InterPro" id="IPR011004">
    <property type="entry name" value="Trimer_LpxA-like_sf"/>
</dbReference>
<dbReference type="InterPro" id="IPR023917">
    <property type="entry name" value="Bifunctiontional_GlmU_bac-type"/>
</dbReference>
<sequence length="399" mass="44682">MVSYYQHQYKFRKFANSIMAIVLFDNHLREQLFPLTLTKAVADLRCGILTFKERWEIKSKQEVFISSADYLQPLYKTIADTDNIWIDSSVIAGQELTDTILSLQKDEALVDDKGLIAGRINVFSNTDTLSQFKKIIEVKDVKRLEFTFQIFQWNDLLLREDFKLLTEGRTSQPISHTNQIVHQDDIFIEEGASVEFAILNSTSGPIYIGKDAQVWEGAAIRGPFALGENALLKMGTKIYGATSIGPNCAVGGEVKNVVMIGHSNKAHDGYLGDSVIGEWCNLGAGTSNSNVKNTGGDVKLWDHYSKEFISAGNKCGVIMGDYSRVAINSCINTGSVIGVCSNVYGAGLLHKVIRNFTWGPDQKYDFDKAMDDINNWKKMKHKEITEAEKLVLKYIFDNE</sequence>
<dbReference type="AlphaFoldDB" id="A0A1J5RX14"/>
<organism evidence="3">
    <name type="scientific">mine drainage metagenome</name>
    <dbReference type="NCBI Taxonomy" id="410659"/>
    <lineage>
        <taxon>unclassified sequences</taxon>
        <taxon>metagenomes</taxon>
        <taxon>ecological metagenomes</taxon>
    </lineage>
</organism>
<dbReference type="Gene3D" id="2.160.10.10">
    <property type="entry name" value="Hexapeptide repeat proteins"/>
    <property type="match status" value="1"/>
</dbReference>
<dbReference type="Pfam" id="PF13562">
    <property type="entry name" value="NTP_transf_4"/>
    <property type="match status" value="1"/>
</dbReference>
<dbReference type="PANTHER" id="PTHR43584:SF8">
    <property type="entry name" value="N-ACETYLMURAMATE ALPHA-1-PHOSPHATE URIDYLYLTRANSFERASE"/>
    <property type="match status" value="1"/>
</dbReference>
<gene>
    <name evidence="3" type="primary">glmU_5</name>
    <name evidence="3" type="ORF">GALL_172300</name>
</gene>
<dbReference type="SUPFAM" id="SSF51161">
    <property type="entry name" value="Trimeric LpxA-like enzymes"/>
    <property type="match status" value="1"/>
</dbReference>
<dbReference type="EC" id="2.3.1.157" evidence="3"/>
<evidence type="ECO:0000313" key="3">
    <source>
        <dbReference type="EMBL" id="OIR00705.1"/>
    </source>
</evidence>
<dbReference type="GO" id="GO:0019134">
    <property type="term" value="F:glucosamine-1-phosphate N-acetyltransferase activity"/>
    <property type="evidence" value="ECO:0007669"/>
    <property type="project" value="UniProtKB-EC"/>
</dbReference>
<dbReference type="GO" id="GO:0003977">
    <property type="term" value="F:UDP-N-acetylglucosamine diphosphorylase activity"/>
    <property type="evidence" value="ECO:0007669"/>
    <property type="project" value="UniProtKB-EC"/>
</dbReference>
<keyword evidence="1 3" id="KW-0808">Transferase</keyword>
<comment type="caution">
    <text evidence="3">The sequence shown here is derived from an EMBL/GenBank/DDBJ whole genome shotgun (WGS) entry which is preliminary data.</text>
</comment>
<accession>A0A1J5RX14</accession>
<keyword evidence="3" id="KW-0548">Nucleotidyltransferase</keyword>
<dbReference type="NCBIfam" id="TIGR03991">
    <property type="entry name" value="alt_bact_glmU"/>
    <property type="match status" value="1"/>
</dbReference>
<reference evidence="3" key="1">
    <citation type="submission" date="2016-10" db="EMBL/GenBank/DDBJ databases">
        <title>Sequence of Gallionella enrichment culture.</title>
        <authorList>
            <person name="Poehlein A."/>
            <person name="Muehling M."/>
            <person name="Daniel R."/>
        </authorList>
    </citation>
    <scope>NUCLEOTIDE SEQUENCE</scope>
</reference>
<proteinExistence type="predicted"/>
<name>A0A1J5RX14_9ZZZZ</name>
<evidence type="ECO:0000256" key="1">
    <source>
        <dbReference type="ARBA" id="ARBA00022679"/>
    </source>
</evidence>
<evidence type="ECO:0000256" key="2">
    <source>
        <dbReference type="ARBA" id="ARBA00023315"/>
    </source>
</evidence>
<dbReference type="EC" id="2.7.7.23" evidence="3"/>
<protein>
    <submittedName>
        <fullName evidence="3">Bifunctional protein GlmU</fullName>
        <ecNumber evidence="3">2.3.1.157</ecNumber>
        <ecNumber evidence="3">2.7.7.23</ecNumber>
    </submittedName>
</protein>